<dbReference type="SUPFAM" id="SSF52374">
    <property type="entry name" value="Nucleotidylyl transferase"/>
    <property type="match status" value="1"/>
</dbReference>
<sequence>MSPVHDKYGKEGLVNATDRVQMLRLALNSSAWVHVSEWETHQDDWTPTREVLQYHQVCVLVCGNCAEPDREYPKGPDKAPYTSRKGTVPSPTPPPPPMLSLLPPPPPPLSLIHAIIYPSEPKRIIISLSNHSHPPSPHHRSPHPSTPTPIHTPRRPPTHRS</sequence>
<dbReference type="InterPro" id="IPR051182">
    <property type="entry name" value="Euk_NMN_adenylyltrnsfrase"/>
</dbReference>
<dbReference type="GO" id="GO:0000309">
    <property type="term" value="F:nicotinamide-nucleotide adenylyltransferase activity"/>
    <property type="evidence" value="ECO:0007669"/>
    <property type="project" value="TreeGrafter"/>
</dbReference>
<comment type="caution">
    <text evidence="3">The sequence shown here is derived from an EMBL/GenBank/DDBJ whole genome shotgun (WGS) entry which is preliminary data.</text>
</comment>
<feature type="domain" description="Cytidyltransferase-like" evidence="2">
    <location>
        <begin position="4"/>
        <end position="66"/>
    </location>
</feature>
<feature type="compositionally biased region" description="Pro residues" evidence="1">
    <location>
        <begin position="90"/>
        <end position="104"/>
    </location>
</feature>
<reference evidence="3 4" key="1">
    <citation type="submission" date="2019-05" db="EMBL/GenBank/DDBJ databases">
        <title>Another draft genome of Portunus trituberculatus and its Hox gene families provides insights of decapod evolution.</title>
        <authorList>
            <person name="Jeong J.-H."/>
            <person name="Song I."/>
            <person name="Kim S."/>
            <person name="Choi T."/>
            <person name="Kim D."/>
            <person name="Ryu S."/>
            <person name="Kim W."/>
        </authorList>
    </citation>
    <scope>NUCLEOTIDE SEQUENCE [LARGE SCALE GENOMIC DNA]</scope>
    <source>
        <tissue evidence="3">Muscle</tissue>
    </source>
</reference>
<evidence type="ECO:0000259" key="2">
    <source>
        <dbReference type="Pfam" id="PF01467"/>
    </source>
</evidence>
<feature type="compositionally biased region" description="Basic and acidic residues" evidence="1">
    <location>
        <begin position="67"/>
        <end position="77"/>
    </location>
</feature>
<keyword evidence="3" id="KW-0808">Transferase</keyword>
<dbReference type="PANTHER" id="PTHR12039:SF0">
    <property type="entry name" value="NICOTINAMIDE-NUCLEOTIDE ADENYLYLTRANSFERASE"/>
    <property type="match status" value="1"/>
</dbReference>
<evidence type="ECO:0000313" key="3">
    <source>
        <dbReference type="EMBL" id="MPC26123.1"/>
    </source>
</evidence>
<feature type="region of interest" description="Disordered" evidence="1">
    <location>
        <begin position="66"/>
        <end position="104"/>
    </location>
</feature>
<dbReference type="InterPro" id="IPR004821">
    <property type="entry name" value="Cyt_trans-like"/>
</dbReference>
<feature type="compositionally biased region" description="Basic residues" evidence="1">
    <location>
        <begin position="152"/>
        <end position="161"/>
    </location>
</feature>
<dbReference type="InterPro" id="IPR014729">
    <property type="entry name" value="Rossmann-like_a/b/a_fold"/>
</dbReference>
<dbReference type="GO" id="GO:0004515">
    <property type="term" value="F:nicotinate-nucleotide adenylyltransferase activity"/>
    <property type="evidence" value="ECO:0007669"/>
    <property type="project" value="TreeGrafter"/>
</dbReference>
<name>A0A5B7DYX5_PORTR</name>
<dbReference type="GO" id="GO:0009435">
    <property type="term" value="P:NAD+ biosynthetic process"/>
    <property type="evidence" value="ECO:0007669"/>
    <property type="project" value="TreeGrafter"/>
</dbReference>
<dbReference type="Proteomes" id="UP000324222">
    <property type="component" value="Unassembled WGS sequence"/>
</dbReference>
<organism evidence="3 4">
    <name type="scientific">Portunus trituberculatus</name>
    <name type="common">Swimming crab</name>
    <name type="synonym">Neptunus trituberculatus</name>
    <dbReference type="NCBI Taxonomy" id="210409"/>
    <lineage>
        <taxon>Eukaryota</taxon>
        <taxon>Metazoa</taxon>
        <taxon>Ecdysozoa</taxon>
        <taxon>Arthropoda</taxon>
        <taxon>Crustacea</taxon>
        <taxon>Multicrustacea</taxon>
        <taxon>Malacostraca</taxon>
        <taxon>Eumalacostraca</taxon>
        <taxon>Eucarida</taxon>
        <taxon>Decapoda</taxon>
        <taxon>Pleocyemata</taxon>
        <taxon>Brachyura</taxon>
        <taxon>Eubrachyura</taxon>
        <taxon>Portunoidea</taxon>
        <taxon>Portunidae</taxon>
        <taxon>Portuninae</taxon>
        <taxon>Portunus</taxon>
    </lineage>
</organism>
<dbReference type="EMBL" id="VSRR010001557">
    <property type="protein sequence ID" value="MPC26123.1"/>
    <property type="molecule type" value="Genomic_DNA"/>
</dbReference>
<feature type="region of interest" description="Disordered" evidence="1">
    <location>
        <begin position="126"/>
        <end position="161"/>
    </location>
</feature>
<gene>
    <name evidence="3" type="primary">nmnat2</name>
    <name evidence="3" type="ORF">E2C01_019256</name>
</gene>
<dbReference type="Gene3D" id="3.40.50.620">
    <property type="entry name" value="HUPs"/>
    <property type="match status" value="1"/>
</dbReference>
<dbReference type="AlphaFoldDB" id="A0A5B7DYX5"/>
<accession>A0A5B7DYX5</accession>
<evidence type="ECO:0000313" key="4">
    <source>
        <dbReference type="Proteomes" id="UP000324222"/>
    </source>
</evidence>
<dbReference type="OrthoDB" id="422187at2759"/>
<proteinExistence type="predicted"/>
<keyword evidence="4" id="KW-1185">Reference proteome</keyword>
<protein>
    <submittedName>
        <fullName evidence="3">Nicotinamide/nicotinic acid mononucleotide adenylyltransferase 2</fullName>
    </submittedName>
</protein>
<evidence type="ECO:0000256" key="1">
    <source>
        <dbReference type="SAM" id="MobiDB-lite"/>
    </source>
</evidence>
<dbReference type="Pfam" id="PF01467">
    <property type="entry name" value="CTP_transf_like"/>
    <property type="match status" value="1"/>
</dbReference>
<keyword evidence="3" id="KW-0548">Nucleotidyltransferase</keyword>
<dbReference type="PANTHER" id="PTHR12039">
    <property type="entry name" value="NICOTINAMIDE MONONUCLEOTIDE ADENYLYLTRANSFERASE"/>
    <property type="match status" value="1"/>
</dbReference>